<dbReference type="STRING" id="582667.SAMN05192568_1004152"/>
<dbReference type="AlphaFoldDB" id="A0A1I4HD45"/>
<gene>
    <name evidence="3" type="ORF">SAMN05192568_1004152</name>
</gene>
<dbReference type="Gene3D" id="3.40.50.410">
    <property type="entry name" value="von Willebrand factor, type A domain"/>
    <property type="match status" value="1"/>
</dbReference>
<feature type="transmembrane region" description="Helical" evidence="1">
    <location>
        <begin position="39"/>
        <end position="58"/>
    </location>
</feature>
<organism evidence="3 4">
    <name type="scientific">Methylobacterium pseudosasicola</name>
    <dbReference type="NCBI Taxonomy" id="582667"/>
    <lineage>
        <taxon>Bacteria</taxon>
        <taxon>Pseudomonadati</taxon>
        <taxon>Pseudomonadota</taxon>
        <taxon>Alphaproteobacteria</taxon>
        <taxon>Hyphomicrobiales</taxon>
        <taxon>Methylobacteriaceae</taxon>
        <taxon>Methylobacterium</taxon>
    </lineage>
</organism>
<proteinExistence type="predicted"/>
<sequence>MPDLLSAWRTRRDATARPERKGFLQHLARRFSKARSGQVAIIFALMVVPMLYAAGSAVDYGRRNAAKAQLDAAVDAAVLGVITQKTNVMTSDMLASARTQFMADAAKLGGVTITSFVALPLPGVTQVGLTASYTATVRTTLGSMMNVTTMNISGQSGSVRNVAQYIDFYLLLDNSPSMGLAATATDISNMQRVAGGCAFACHLLNSNGTENTNDNYNIAKRNNIKLRIQVLRDSVSNLVDSAKSSMNLTQQFRMEMWTFSDIQTRLIQLTPSLDQVKTASNQIDLAYSYQDQRDSQTAYERAIAKMTTTIPASGNGVTAQTPIRFLFFVTDGVQDTPIDGTMSNQNAGFKINNNRFISAISPSTCQAMKNNNIKIGIIYTQYLPLYNNDFYNANVKPFENNIGPMLKSCATDGLYFPVTTDGDINQAMQQLFSAALASVRITN</sequence>
<dbReference type="InterPro" id="IPR036465">
    <property type="entry name" value="vWFA_dom_sf"/>
</dbReference>
<dbReference type="SUPFAM" id="SSF53300">
    <property type="entry name" value="vWA-like"/>
    <property type="match status" value="1"/>
</dbReference>
<keyword evidence="4" id="KW-1185">Reference proteome</keyword>
<keyword evidence="1" id="KW-0812">Transmembrane</keyword>
<keyword evidence="1" id="KW-1133">Transmembrane helix</keyword>
<evidence type="ECO:0000256" key="1">
    <source>
        <dbReference type="SAM" id="Phobius"/>
    </source>
</evidence>
<dbReference type="RefSeq" id="WP_244537033.1">
    <property type="nucleotide sequence ID" value="NZ_FOTK01000004.1"/>
</dbReference>
<accession>A0A1I4HD45</accession>
<dbReference type="Pfam" id="PF13400">
    <property type="entry name" value="Tad"/>
    <property type="match status" value="1"/>
</dbReference>
<reference evidence="4" key="1">
    <citation type="submission" date="2016-10" db="EMBL/GenBank/DDBJ databases">
        <authorList>
            <person name="Varghese N."/>
            <person name="Submissions S."/>
        </authorList>
    </citation>
    <scope>NUCLEOTIDE SEQUENCE [LARGE SCALE GENOMIC DNA]</scope>
    <source>
        <strain evidence="4">BL36</strain>
    </source>
</reference>
<evidence type="ECO:0000313" key="3">
    <source>
        <dbReference type="EMBL" id="SFL39700.1"/>
    </source>
</evidence>
<evidence type="ECO:0000259" key="2">
    <source>
        <dbReference type="Pfam" id="PF13400"/>
    </source>
</evidence>
<feature type="domain" description="Putative Flp pilus-assembly TadG-like N-terminal" evidence="2">
    <location>
        <begin position="37"/>
        <end position="80"/>
    </location>
</feature>
<protein>
    <submittedName>
        <fullName evidence="3">Flp pilus assembly protein TadG</fullName>
    </submittedName>
</protein>
<keyword evidence="1" id="KW-0472">Membrane</keyword>
<dbReference type="EMBL" id="FOTK01000004">
    <property type="protein sequence ID" value="SFL39700.1"/>
    <property type="molecule type" value="Genomic_DNA"/>
</dbReference>
<evidence type="ECO:0000313" key="4">
    <source>
        <dbReference type="Proteomes" id="UP000199048"/>
    </source>
</evidence>
<dbReference type="InterPro" id="IPR028087">
    <property type="entry name" value="Tad_N"/>
</dbReference>
<name>A0A1I4HD45_9HYPH</name>
<dbReference type="Proteomes" id="UP000199048">
    <property type="component" value="Unassembled WGS sequence"/>
</dbReference>